<sequence>MTASDNVKHAGATILPATATGSQFANAAVLIWPASEGALLGRGKCTASSAGLPESNGKKSEQWARRHTDNITWDHD</sequence>
<evidence type="ECO:0000313" key="3">
    <source>
        <dbReference type="Proteomes" id="UP000287144"/>
    </source>
</evidence>
<dbReference type="AlphaFoldDB" id="A0A428RUP6"/>
<dbReference type="EMBL" id="NKCK01000475">
    <property type="protein sequence ID" value="RSL81302.1"/>
    <property type="molecule type" value="Genomic_DNA"/>
</dbReference>
<protein>
    <submittedName>
        <fullName evidence="2">Uncharacterized protein</fullName>
    </submittedName>
</protein>
<accession>A0A428RUP6</accession>
<gene>
    <name evidence="2" type="ORF">CEP52_017229</name>
</gene>
<keyword evidence="3" id="KW-1185">Reference proteome</keyword>
<name>A0A428RUP6_9HYPO</name>
<proteinExistence type="predicted"/>
<evidence type="ECO:0000256" key="1">
    <source>
        <dbReference type="SAM" id="MobiDB-lite"/>
    </source>
</evidence>
<reference evidence="2 3" key="1">
    <citation type="submission" date="2017-06" db="EMBL/GenBank/DDBJ databases">
        <title>Comparative genomic analysis of Ambrosia Fusariam Clade fungi.</title>
        <authorList>
            <person name="Stajich J.E."/>
            <person name="Carrillo J."/>
            <person name="Kijimoto T."/>
            <person name="Eskalen A."/>
            <person name="O'Donnell K."/>
            <person name="Kasson M."/>
        </authorList>
    </citation>
    <scope>NUCLEOTIDE SEQUENCE [LARGE SCALE GENOMIC DNA]</scope>
    <source>
        <strain evidence="2 3">NRRL62579</strain>
    </source>
</reference>
<feature type="region of interest" description="Disordered" evidence="1">
    <location>
        <begin position="46"/>
        <end position="76"/>
    </location>
</feature>
<feature type="compositionally biased region" description="Basic and acidic residues" evidence="1">
    <location>
        <begin position="56"/>
        <end position="76"/>
    </location>
</feature>
<comment type="caution">
    <text evidence="2">The sequence shown here is derived from an EMBL/GenBank/DDBJ whole genome shotgun (WGS) entry which is preliminary data.</text>
</comment>
<evidence type="ECO:0000313" key="2">
    <source>
        <dbReference type="EMBL" id="RSL81302.1"/>
    </source>
</evidence>
<dbReference type="Proteomes" id="UP000287144">
    <property type="component" value="Unassembled WGS sequence"/>
</dbReference>
<organism evidence="2 3">
    <name type="scientific">Fusarium oligoseptatum</name>
    <dbReference type="NCBI Taxonomy" id="2604345"/>
    <lineage>
        <taxon>Eukaryota</taxon>
        <taxon>Fungi</taxon>
        <taxon>Dikarya</taxon>
        <taxon>Ascomycota</taxon>
        <taxon>Pezizomycotina</taxon>
        <taxon>Sordariomycetes</taxon>
        <taxon>Hypocreomycetidae</taxon>
        <taxon>Hypocreales</taxon>
        <taxon>Nectriaceae</taxon>
        <taxon>Fusarium</taxon>
        <taxon>Fusarium solani species complex</taxon>
    </lineage>
</organism>